<evidence type="ECO:0000256" key="1">
    <source>
        <dbReference type="SAM" id="MobiDB-lite"/>
    </source>
</evidence>
<evidence type="ECO:0000313" key="2">
    <source>
        <dbReference type="EMBL" id="KAL2273568.1"/>
    </source>
</evidence>
<sequence>MIKARSRSRADGEIKLFSKNNISSKQKQPPWPPRLLPLSKTDRYGQLLKNQEKAAAKNSKEKPIDVVTAHQLRSPPREARHTKTSPDATSASPTVKRHFPPSLLCNRSNDCAKSNG</sequence>
<feature type="region of interest" description="Disordered" evidence="1">
    <location>
        <begin position="52"/>
        <end position="116"/>
    </location>
</feature>
<organism evidence="2 3">
    <name type="scientific">Diaporthe vaccinii</name>
    <dbReference type="NCBI Taxonomy" id="105482"/>
    <lineage>
        <taxon>Eukaryota</taxon>
        <taxon>Fungi</taxon>
        <taxon>Dikarya</taxon>
        <taxon>Ascomycota</taxon>
        <taxon>Pezizomycotina</taxon>
        <taxon>Sordariomycetes</taxon>
        <taxon>Sordariomycetidae</taxon>
        <taxon>Diaporthales</taxon>
        <taxon>Diaporthaceae</taxon>
        <taxon>Diaporthe</taxon>
        <taxon>Diaporthe eres species complex</taxon>
    </lineage>
</organism>
<feature type="region of interest" description="Disordered" evidence="1">
    <location>
        <begin position="1"/>
        <end position="38"/>
    </location>
</feature>
<keyword evidence="3" id="KW-1185">Reference proteome</keyword>
<feature type="compositionally biased region" description="Polar residues" evidence="1">
    <location>
        <begin position="18"/>
        <end position="27"/>
    </location>
</feature>
<gene>
    <name evidence="2" type="ORF">FJTKL_04414</name>
</gene>
<name>A0ABR4DT51_9PEZI</name>
<proteinExistence type="predicted"/>
<comment type="caution">
    <text evidence="2">The sequence shown here is derived from an EMBL/GenBank/DDBJ whole genome shotgun (WGS) entry which is preliminary data.</text>
</comment>
<reference evidence="2 3" key="1">
    <citation type="submission" date="2024-03" db="EMBL/GenBank/DDBJ databases">
        <title>A high-quality draft genome sequence of Diaporthe vaccinii, a causative agent of upright dieback and viscid rot disease in cranberry plants.</title>
        <authorList>
            <person name="Sarrasin M."/>
            <person name="Lang B.F."/>
            <person name="Burger G."/>
        </authorList>
    </citation>
    <scope>NUCLEOTIDE SEQUENCE [LARGE SCALE GENOMIC DNA]</scope>
    <source>
        <strain evidence="2 3">IS7</strain>
    </source>
</reference>
<accession>A0ABR4DT51</accession>
<feature type="compositionally biased region" description="Basic and acidic residues" evidence="1">
    <location>
        <begin position="52"/>
        <end position="64"/>
    </location>
</feature>
<dbReference type="EMBL" id="JBAWTH010000181">
    <property type="protein sequence ID" value="KAL2273568.1"/>
    <property type="molecule type" value="Genomic_DNA"/>
</dbReference>
<evidence type="ECO:0000313" key="3">
    <source>
        <dbReference type="Proteomes" id="UP001600888"/>
    </source>
</evidence>
<protein>
    <submittedName>
        <fullName evidence="2">Uncharacterized protein</fullName>
    </submittedName>
</protein>
<dbReference type="Proteomes" id="UP001600888">
    <property type="component" value="Unassembled WGS sequence"/>
</dbReference>
<feature type="compositionally biased region" description="Polar residues" evidence="1">
    <location>
        <begin position="105"/>
        <end position="116"/>
    </location>
</feature>